<dbReference type="InterPro" id="IPR000923">
    <property type="entry name" value="BlueCu_1"/>
</dbReference>
<dbReference type="EMBL" id="WOWB01000001">
    <property type="protein sequence ID" value="NLV05806.1"/>
    <property type="molecule type" value="Genomic_DNA"/>
</dbReference>
<evidence type="ECO:0000259" key="3">
    <source>
        <dbReference type="Pfam" id="PF00127"/>
    </source>
</evidence>
<dbReference type="GO" id="GO:0009055">
    <property type="term" value="F:electron transfer activity"/>
    <property type="evidence" value="ECO:0007669"/>
    <property type="project" value="InterPro"/>
</dbReference>
<dbReference type="Gene3D" id="2.60.40.420">
    <property type="entry name" value="Cupredoxins - blue copper proteins"/>
    <property type="match status" value="1"/>
</dbReference>
<dbReference type="SUPFAM" id="SSF49503">
    <property type="entry name" value="Cupredoxins"/>
    <property type="match status" value="1"/>
</dbReference>
<gene>
    <name evidence="4" type="ORF">GOC83_06595</name>
</gene>
<dbReference type="PROSITE" id="PS51318">
    <property type="entry name" value="TAT"/>
    <property type="match status" value="1"/>
</dbReference>
<organism evidence="4 5">
    <name type="scientific">Haloarcula rubripromontorii</name>
    <dbReference type="NCBI Taxonomy" id="1705562"/>
    <lineage>
        <taxon>Archaea</taxon>
        <taxon>Methanobacteriati</taxon>
        <taxon>Methanobacteriota</taxon>
        <taxon>Stenosarchaea group</taxon>
        <taxon>Halobacteria</taxon>
        <taxon>Halobacteriales</taxon>
        <taxon>Haloarculaceae</taxon>
        <taxon>Haloarcula</taxon>
    </lineage>
</organism>
<name>A0A847TZ59_9EURY</name>
<dbReference type="GO" id="GO:0005507">
    <property type="term" value="F:copper ion binding"/>
    <property type="evidence" value="ECO:0007669"/>
    <property type="project" value="InterPro"/>
</dbReference>
<sequence length="351" mass="36870">MADTEGVSARRRVDFAAKVDPPSRRVSRFGTQVTTMRPTDPSTTRRRLLRSLGVGAAGAGLGTSVGAADPTAAADSAAQNRQPNTIDPIFGLASAEPNPCGGDADASCFESFPAAVRPDHEVEMHIGLPGLLLALAEQGGLSEPTTTTVNLEAADGDIVARNLHRPDATVEIETPGGTVTRTVAEIAELVTSTVGFHYDPAGIHVNPGDVVLFSAETPDHAVAAYHERHGRQNRVPDSVGPIASPQIPVGGSWRYRFETEGVYDLYCPPHQVFGMVMRVVVSEGDSVPSLSVENTGRPPGEESFLPDILGGLDPNVPSSHAALTAEPLAPENIVQNGTVSWEAVVESHRSS</sequence>
<dbReference type="InterPro" id="IPR008972">
    <property type="entry name" value="Cupredoxin"/>
</dbReference>
<dbReference type="InterPro" id="IPR006311">
    <property type="entry name" value="TAT_signal"/>
</dbReference>
<reference evidence="4" key="1">
    <citation type="submission" date="2019-12" db="EMBL/GenBank/DDBJ databases">
        <title>The whole-genome sequencing of Haloarcula japonica strain pws8.</title>
        <authorList>
            <person name="Verma D.K."/>
            <person name="Gopal K."/>
            <person name="Prasad E.S."/>
        </authorList>
    </citation>
    <scope>NUCLEOTIDE SEQUENCE</scope>
    <source>
        <strain evidence="4">Pws8</strain>
    </source>
</reference>
<dbReference type="Proteomes" id="UP000610611">
    <property type="component" value="Unassembled WGS sequence"/>
</dbReference>
<feature type="domain" description="Blue (type 1) copper" evidence="3">
    <location>
        <begin position="194"/>
        <end position="281"/>
    </location>
</feature>
<evidence type="ECO:0000313" key="5">
    <source>
        <dbReference type="Proteomes" id="UP000610611"/>
    </source>
</evidence>
<dbReference type="Pfam" id="PF00127">
    <property type="entry name" value="Copper-bind"/>
    <property type="match status" value="1"/>
</dbReference>
<proteinExistence type="predicted"/>
<evidence type="ECO:0000256" key="2">
    <source>
        <dbReference type="ARBA" id="ARBA00023008"/>
    </source>
</evidence>
<keyword evidence="2" id="KW-0186">Copper</keyword>
<evidence type="ECO:0000256" key="1">
    <source>
        <dbReference type="ARBA" id="ARBA00022723"/>
    </source>
</evidence>
<protein>
    <recommendedName>
        <fullName evidence="3">Blue (type 1) copper domain-containing protein</fullName>
    </recommendedName>
</protein>
<dbReference type="AlphaFoldDB" id="A0A847TZ59"/>
<accession>A0A847TZ59</accession>
<keyword evidence="1" id="KW-0479">Metal-binding</keyword>
<comment type="caution">
    <text evidence="4">The sequence shown here is derived from an EMBL/GenBank/DDBJ whole genome shotgun (WGS) entry which is preliminary data.</text>
</comment>
<evidence type="ECO:0000313" key="4">
    <source>
        <dbReference type="EMBL" id="NLV05806.1"/>
    </source>
</evidence>